<name>A0A8J3JY57_9ACTN</name>
<keyword evidence="3" id="KW-1185">Reference proteome</keyword>
<gene>
    <name evidence="2" type="ORF">Cch02nite_05520</name>
</gene>
<protein>
    <submittedName>
        <fullName evidence="2">Alpha/beta hydrolase</fullName>
    </submittedName>
</protein>
<dbReference type="PANTHER" id="PTHR13136:SF11">
    <property type="entry name" value="TESTIS-EXPRESSED PROTEIN 30"/>
    <property type="match status" value="1"/>
</dbReference>
<dbReference type="InterPro" id="IPR029058">
    <property type="entry name" value="AB_hydrolase_fold"/>
</dbReference>
<dbReference type="InterPro" id="IPR046879">
    <property type="entry name" value="KANL3/Tex30_Abhydrolase"/>
</dbReference>
<evidence type="ECO:0000259" key="1">
    <source>
        <dbReference type="Pfam" id="PF20408"/>
    </source>
</evidence>
<dbReference type="SUPFAM" id="SSF53474">
    <property type="entry name" value="alpha/beta-Hydrolases"/>
    <property type="match status" value="1"/>
</dbReference>
<dbReference type="GO" id="GO:0016787">
    <property type="term" value="F:hydrolase activity"/>
    <property type="evidence" value="ECO:0007669"/>
    <property type="project" value="UniProtKB-KW"/>
</dbReference>
<keyword evidence="2" id="KW-0378">Hydrolase</keyword>
<dbReference type="PANTHER" id="PTHR13136">
    <property type="entry name" value="TESTIS DEVELOPMENT PROTEIN PRTD"/>
    <property type="match status" value="1"/>
</dbReference>
<sequence length="197" mass="19621">MPGGATGAGKVAAPIALLVLGHGAGGSVDAPDLVAVHDAAVAAGVAVALVTQPYRVAGRRAPAPAAHLDEAWRTVVAVLVERLPGLPLIVGGRSSGARVACRTAVAVGAAGIVALAFPLHPPGKPARSRAEELITGLPTLVVNGSSDPFGVPDAAPGVEIVVLQGERHDLRKAPDTVGRAVVTWLRARGWAGGGDRA</sequence>
<dbReference type="EMBL" id="BONG01000002">
    <property type="protein sequence ID" value="GIF87108.1"/>
    <property type="molecule type" value="Genomic_DNA"/>
</dbReference>
<dbReference type="Pfam" id="PF20408">
    <property type="entry name" value="Abhydrolase_11"/>
    <property type="match status" value="1"/>
</dbReference>
<evidence type="ECO:0000313" key="2">
    <source>
        <dbReference type="EMBL" id="GIF87108.1"/>
    </source>
</evidence>
<reference evidence="2 3" key="1">
    <citation type="submission" date="2021-01" db="EMBL/GenBank/DDBJ databases">
        <title>Whole genome shotgun sequence of Catellatospora chokoriensis NBRC 107358.</title>
        <authorList>
            <person name="Komaki H."/>
            <person name="Tamura T."/>
        </authorList>
    </citation>
    <scope>NUCLEOTIDE SEQUENCE [LARGE SCALE GENOMIC DNA]</scope>
    <source>
        <strain evidence="2 3">NBRC 107358</strain>
    </source>
</reference>
<accession>A0A8J3JY57</accession>
<dbReference type="Proteomes" id="UP000619293">
    <property type="component" value="Unassembled WGS sequence"/>
</dbReference>
<feature type="domain" description="KANL3/Tex30 alpha/beta hydrolase-like" evidence="1">
    <location>
        <begin position="16"/>
        <end position="154"/>
    </location>
</feature>
<comment type="caution">
    <text evidence="2">The sequence shown here is derived from an EMBL/GenBank/DDBJ whole genome shotgun (WGS) entry which is preliminary data.</text>
</comment>
<dbReference type="AlphaFoldDB" id="A0A8J3JY57"/>
<proteinExistence type="predicted"/>
<organism evidence="2 3">
    <name type="scientific">Catellatospora chokoriensis</name>
    <dbReference type="NCBI Taxonomy" id="310353"/>
    <lineage>
        <taxon>Bacteria</taxon>
        <taxon>Bacillati</taxon>
        <taxon>Actinomycetota</taxon>
        <taxon>Actinomycetes</taxon>
        <taxon>Micromonosporales</taxon>
        <taxon>Micromonosporaceae</taxon>
        <taxon>Catellatospora</taxon>
    </lineage>
</organism>
<evidence type="ECO:0000313" key="3">
    <source>
        <dbReference type="Proteomes" id="UP000619293"/>
    </source>
</evidence>
<dbReference type="InterPro" id="IPR026555">
    <property type="entry name" value="NSL3/Tex30"/>
</dbReference>
<dbReference type="Gene3D" id="3.40.50.1820">
    <property type="entry name" value="alpha/beta hydrolase"/>
    <property type="match status" value="1"/>
</dbReference>